<evidence type="ECO:0000256" key="2">
    <source>
        <dbReference type="ARBA" id="ARBA00022737"/>
    </source>
</evidence>
<keyword evidence="2" id="KW-0677">Repeat</keyword>
<dbReference type="SMART" id="SM00220">
    <property type="entry name" value="S_TKc"/>
    <property type="match status" value="1"/>
</dbReference>
<feature type="compositionally biased region" description="Low complexity" evidence="3">
    <location>
        <begin position="915"/>
        <end position="924"/>
    </location>
</feature>
<dbReference type="Pfam" id="PF00069">
    <property type="entry name" value="Pkinase"/>
    <property type="match status" value="1"/>
</dbReference>
<accession>A0AAD7UDB9</accession>
<dbReference type="PROSITE" id="PS50011">
    <property type="entry name" value="PROTEIN_KINASE_DOM"/>
    <property type="match status" value="1"/>
</dbReference>
<dbReference type="InterPro" id="IPR050216">
    <property type="entry name" value="LRR_domain-containing"/>
</dbReference>
<evidence type="ECO:0000256" key="1">
    <source>
        <dbReference type="ARBA" id="ARBA00022614"/>
    </source>
</evidence>
<dbReference type="InterPro" id="IPR032675">
    <property type="entry name" value="LRR_dom_sf"/>
</dbReference>
<dbReference type="InterPro" id="IPR055414">
    <property type="entry name" value="LRR_R13L4/SHOC2-like"/>
</dbReference>
<dbReference type="InterPro" id="IPR011009">
    <property type="entry name" value="Kinase-like_dom_sf"/>
</dbReference>
<dbReference type="GO" id="GO:0005524">
    <property type="term" value="F:ATP binding"/>
    <property type="evidence" value="ECO:0007669"/>
    <property type="project" value="InterPro"/>
</dbReference>
<protein>
    <recommendedName>
        <fullName evidence="4">Protein kinase domain-containing protein</fullName>
    </recommendedName>
</protein>
<keyword evidence="1" id="KW-0433">Leucine-rich repeat</keyword>
<proteinExistence type="predicted"/>
<reference evidence="5" key="1">
    <citation type="submission" date="2023-01" db="EMBL/GenBank/DDBJ databases">
        <title>Metagenome sequencing of chrysophaentin producing Chrysophaeum taylorii.</title>
        <authorList>
            <person name="Davison J."/>
            <person name="Bewley C."/>
        </authorList>
    </citation>
    <scope>NUCLEOTIDE SEQUENCE</scope>
    <source>
        <strain evidence="5">NIES-1699</strain>
    </source>
</reference>
<dbReference type="Gene3D" id="1.10.510.10">
    <property type="entry name" value="Transferase(Phosphotransferase) domain 1"/>
    <property type="match status" value="1"/>
</dbReference>
<dbReference type="SUPFAM" id="SSF56112">
    <property type="entry name" value="Protein kinase-like (PK-like)"/>
    <property type="match status" value="1"/>
</dbReference>
<evidence type="ECO:0000313" key="6">
    <source>
        <dbReference type="Proteomes" id="UP001230188"/>
    </source>
</evidence>
<dbReference type="GO" id="GO:0005737">
    <property type="term" value="C:cytoplasm"/>
    <property type="evidence" value="ECO:0007669"/>
    <property type="project" value="TreeGrafter"/>
</dbReference>
<dbReference type="PANTHER" id="PTHR48051">
    <property type="match status" value="1"/>
</dbReference>
<dbReference type="EMBL" id="JAQMWT010000418">
    <property type="protein sequence ID" value="KAJ8601598.1"/>
    <property type="molecule type" value="Genomic_DNA"/>
</dbReference>
<name>A0AAD7UDB9_9STRA</name>
<dbReference type="GO" id="GO:0004672">
    <property type="term" value="F:protein kinase activity"/>
    <property type="evidence" value="ECO:0007669"/>
    <property type="project" value="InterPro"/>
</dbReference>
<gene>
    <name evidence="5" type="ORF">CTAYLR_008458</name>
</gene>
<dbReference type="Proteomes" id="UP001230188">
    <property type="component" value="Unassembled WGS sequence"/>
</dbReference>
<feature type="domain" description="Protein kinase" evidence="4">
    <location>
        <begin position="261"/>
        <end position="635"/>
    </location>
</feature>
<dbReference type="PANTHER" id="PTHR48051:SF46">
    <property type="entry name" value="LEUCINE RICH REPEAT-CONTAINING DOMAIN PROTEIN"/>
    <property type="match status" value="1"/>
</dbReference>
<dbReference type="Pfam" id="PF23598">
    <property type="entry name" value="LRR_14"/>
    <property type="match status" value="1"/>
</dbReference>
<sequence length="1045" mass="113454">MIKGFVQLLSYPKQVQQQKQRIFLRMSSSGDDVAVLRAVRAKSAILSTRWHDAHPLTWDGVEVEEGRVALLDLGECYGLTALPLEIGKLTSLTSLDLSGCSQMKTLPREIGQLTALKSLSLNRCRQLTTLPPEIDGLSSLDSFELRECDGLVAIPPEIGELAALRSLDLFECGQLAALPLEVGRLAGLASLELELCDRLVIPPLKLHAREAQEVVVWLEGVRLFLSGTPKNEQAIEAFFECIKTDVFAARLESAIATNPSLAGVRRADDGALAVDLASRECRLILEKERYVLRRFEIDAGPPIHFSAATAVVAATDRGEPTTPRRALKAMREEAQVFAEVEGRFGLKADFVVAVFGVYVDGEVSDEAYERLEAAAKKLLENARVVRSPGLSSRLQQELVARSQSAPVETQLAGGYKFLLVLELADRTLSTAVVHDRVAGRDFVLVRKIAGDVVAALDHLHSNGRIHADLTPLNIVRVDSSWRLIDMGASREIGEPASFFESEAPSSGYCPPELATLLAAERGGDTKMLYTPSIACDLWSLGCVLLLLVSGKSLWHADQNDDVAPEVLRQFACDAEVVVRTALRSRLYPGSDASDDEKMACALLRELLEPDESKRLACFQKRGQSPMQTVLAHPFLTGEDLDDATKATLVEAPRDLLEERTFVVVDGTLPRATATAIALPASNLRECVWAAVVDTSSKPPTAFVILFHSPVINPAPQSNSSGGGGEASLAIALLSIYRDFERMVTDPTAFAASTENNSKKMFLSLVCEMCWMPQPFAYEVEAEECRAVLPIAKATLGMIARLNVVALAECFYPGARSISKRTLDAAKAAIGEFDTERSVSEFNAAQRALEEEEDDDDDDRGARGEGYCLREYERLLSKVDPTHAWAKLERVVLGKKSAWVCGKCAQALKSAVTNASSSSSSSPSSYEDLRALSSGGSRVRVEGDSSDEEGVRYRGGAAAAAEIAGAEDRDRACVRCDHLVGGGGGASCFEELARYLEGAIVVGVDTPPTTSSLNLRRRRKPPPPPAAPETWWCLGGCTPQLYYYYY</sequence>
<dbReference type="InterPro" id="IPR000719">
    <property type="entry name" value="Prot_kinase_dom"/>
</dbReference>
<dbReference type="AlphaFoldDB" id="A0AAD7UDB9"/>
<organism evidence="5 6">
    <name type="scientific">Chrysophaeum taylorii</name>
    <dbReference type="NCBI Taxonomy" id="2483200"/>
    <lineage>
        <taxon>Eukaryota</taxon>
        <taxon>Sar</taxon>
        <taxon>Stramenopiles</taxon>
        <taxon>Ochrophyta</taxon>
        <taxon>Pelagophyceae</taxon>
        <taxon>Pelagomonadales</taxon>
        <taxon>Pelagomonadaceae</taxon>
        <taxon>Chrysophaeum</taxon>
    </lineage>
</organism>
<keyword evidence="6" id="KW-1185">Reference proteome</keyword>
<evidence type="ECO:0000313" key="5">
    <source>
        <dbReference type="EMBL" id="KAJ8601598.1"/>
    </source>
</evidence>
<evidence type="ECO:0000259" key="4">
    <source>
        <dbReference type="PROSITE" id="PS50011"/>
    </source>
</evidence>
<evidence type="ECO:0000256" key="3">
    <source>
        <dbReference type="SAM" id="MobiDB-lite"/>
    </source>
</evidence>
<feature type="region of interest" description="Disordered" evidence="3">
    <location>
        <begin position="913"/>
        <end position="951"/>
    </location>
</feature>
<comment type="caution">
    <text evidence="5">The sequence shown here is derived from an EMBL/GenBank/DDBJ whole genome shotgun (WGS) entry which is preliminary data.</text>
</comment>
<dbReference type="SUPFAM" id="SSF52058">
    <property type="entry name" value="L domain-like"/>
    <property type="match status" value="1"/>
</dbReference>
<dbReference type="Gene3D" id="3.80.10.10">
    <property type="entry name" value="Ribonuclease Inhibitor"/>
    <property type="match status" value="1"/>
</dbReference>